<dbReference type="GeneID" id="87896953"/>
<feature type="region of interest" description="Disordered" evidence="1">
    <location>
        <begin position="205"/>
        <end position="237"/>
    </location>
</feature>
<evidence type="ECO:0000313" key="2">
    <source>
        <dbReference type="EMBL" id="KAK4644268.1"/>
    </source>
</evidence>
<protein>
    <submittedName>
        <fullName evidence="2">Uncharacterized protein</fullName>
    </submittedName>
</protein>
<dbReference type="PANTHER" id="PTHR38049">
    <property type="entry name" value="RICIN B LECTIN DOMAIN-CONTAINING PROTEIN"/>
    <property type="match status" value="1"/>
</dbReference>
<comment type="caution">
    <text evidence="2">The sequence shown here is derived from an EMBL/GenBank/DDBJ whole genome shotgun (WGS) entry which is preliminary data.</text>
</comment>
<keyword evidence="3" id="KW-1185">Reference proteome</keyword>
<gene>
    <name evidence="2" type="ORF">QC761_303240</name>
</gene>
<reference evidence="2 3" key="1">
    <citation type="journal article" date="2023" name="bioRxiv">
        <title>High-quality genome assemblies of four members of thePodospora anserinaspecies complex.</title>
        <authorList>
            <person name="Ament-Velasquez S.L."/>
            <person name="Vogan A.A."/>
            <person name="Wallerman O."/>
            <person name="Hartmann F."/>
            <person name="Gautier V."/>
            <person name="Silar P."/>
            <person name="Giraud T."/>
            <person name="Johannesson H."/>
        </authorList>
    </citation>
    <scope>NUCLEOTIDE SEQUENCE [LARGE SCALE GENOMIC DNA]</scope>
    <source>
        <strain evidence="2 3">CBS 112042</strain>
    </source>
</reference>
<dbReference type="PANTHER" id="PTHR38049:SF1">
    <property type="entry name" value="PROTEIN KINASE DOMAIN-CONTAINING PROTEIN"/>
    <property type="match status" value="1"/>
</dbReference>
<dbReference type="RefSeq" id="XP_062733244.1">
    <property type="nucleotide sequence ID" value="XM_062877471.1"/>
</dbReference>
<name>A0ABR0FJX6_9PEZI</name>
<dbReference type="EMBL" id="JAFFGZ010000005">
    <property type="protein sequence ID" value="KAK4644268.1"/>
    <property type="molecule type" value="Genomic_DNA"/>
</dbReference>
<sequence length="270" mass="30723">MRLNHTPDDITQTRILWRHCYPPPKHPIRRISTTETMVVGLLVIAGIPTTIGVCEALSAQKKANEAAKEKAKFRMTVTVSLDEDGPVECWCVLKNGMLWIDHPSFPVPGHKFFGYYFPYPSEEQHLGMVSTIADDPPMLNWIYVDKDTNLVRHGGRQATLGHTIGPWFWTSDEKWLTLEGDAARFVAVQMENKKWAIALDRDGCFSEEDVSESEDEGESEDESETEGDKEELWPEGGVLNRHRSRQWVPVLLRRQLQLGMESRYVKGANG</sequence>
<dbReference type="Proteomes" id="UP001322138">
    <property type="component" value="Unassembled WGS sequence"/>
</dbReference>
<accession>A0ABR0FJX6</accession>
<organism evidence="2 3">
    <name type="scientific">Podospora bellae-mahoneyi</name>
    <dbReference type="NCBI Taxonomy" id="2093777"/>
    <lineage>
        <taxon>Eukaryota</taxon>
        <taxon>Fungi</taxon>
        <taxon>Dikarya</taxon>
        <taxon>Ascomycota</taxon>
        <taxon>Pezizomycotina</taxon>
        <taxon>Sordariomycetes</taxon>
        <taxon>Sordariomycetidae</taxon>
        <taxon>Sordariales</taxon>
        <taxon>Podosporaceae</taxon>
        <taxon>Podospora</taxon>
    </lineage>
</organism>
<feature type="compositionally biased region" description="Acidic residues" evidence="1">
    <location>
        <begin position="205"/>
        <end position="229"/>
    </location>
</feature>
<evidence type="ECO:0000313" key="3">
    <source>
        <dbReference type="Proteomes" id="UP001322138"/>
    </source>
</evidence>
<proteinExistence type="predicted"/>
<evidence type="ECO:0000256" key="1">
    <source>
        <dbReference type="SAM" id="MobiDB-lite"/>
    </source>
</evidence>